<dbReference type="VEuPathDB" id="FungiDB:AMAG_06816"/>
<dbReference type="EMBL" id="GG745337">
    <property type="protein sequence ID" value="KNE61061.1"/>
    <property type="molecule type" value="Genomic_DNA"/>
</dbReference>
<accession>A0A0L0TBH6</accession>
<name>A0A0L0TBH6_ALLM3</name>
<dbReference type="OrthoDB" id="10027058at2759"/>
<proteinExistence type="predicted"/>
<keyword evidence="1" id="KW-1133">Transmembrane helix</keyword>
<evidence type="ECO:0000313" key="4">
    <source>
        <dbReference type="EMBL" id="KNE72050.1"/>
    </source>
</evidence>
<reference evidence="4 5" key="1">
    <citation type="submission" date="2009-11" db="EMBL/GenBank/DDBJ databases">
        <title>Annotation of Allomyces macrogynus ATCC 38327.</title>
        <authorList>
            <consortium name="The Broad Institute Genome Sequencing Platform"/>
            <person name="Russ C."/>
            <person name="Cuomo C."/>
            <person name="Burger G."/>
            <person name="Gray M.W."/>
            <person name="Holland P.W.H."/>
            <person name="King N."/>
            <person name="Lang F.B.F."/>
            <person name="Roger A.J."/>
            <person name="Ruiz-Trillo I."/>
            <person name="Young S.K."/>
            <person name="Zeng Q."/>
            <person name="Gargeya S."/>
            <person name="Fitzgerald M."/>
            <person name="Haas B."/>
            <person name="Abouelleil A."/>
            <person name="Alvarado L."/>
            <person name="Arachchi H.M."/>
            <person name="Berlin A."/>
            <person name="Chapman S.B."/>
            <person name="Gearin G."/>
            <person name="Goldberg J."/>
            <person name="Griggs A."/>
            <person name="Gujja S."/>
            <person name="Hansen M."/>
            <person name="Heiman D."/>
            <person name="Howarth C."/>
            <person name="Larimer J."/>
            <person name="Lui A."/>
            <person name="MacDonald P.J.P."/>
            <person name="McCowen C."/>
            <person name="Montmayeur A."/>
            <person name="Murphy C."/>
            <person name="Neiman D."/>
            <person name="Pearson M."/>
            <person name="Priest M."/>
            <person name="Roberts A."/>
            <person name="Saif S."/>
            <person name="Shea T."/>
            <person name="Sisk P."/>
            <person name="Stolte C."/>
            <person name="Sykes S."/>
            <person name="Wortman J."/>
            <person name="Nusbaum C."/>
            <person name="Birren B."/>
        </authorList>
    </citation>
    <scope>NUCLEOTIDE SEQUENCE [LARGE SCALE GENOMIC DNA]</scope>
    <source>
        <strain evidence="4 5">ATCC 38327</strain>
    </source>
</reference>
<dbReference type="AlphaFoldDB" id="A0A0L0TBH6"/>
<reference evidence="5" key="2">
    <citation type="submission" date="2009-11" db="EMBL/GenBank/DDBJ databases">
        <title>The Genome Sequence of Allomyces macrogynus strain ATCC 38327.</title>
        <authorList>
            <consortium name="The Broad Institute Genome Sequencing Platform"/>
            <person name="Russ C."/>
            <person name="Cuomo C."/>
            <person name="Shea T."/>
            <person name="Young S.K."/>
            <person name="Zeng Q."/>
            <person name="Koehrsen M."/>
            <person name="Haas B."/>
            <person name="Borodovsky M."/>
            <person name="Guigo R."/>
            <person name="Alvarado L."/>
            <person name="Berlin A."/>
            <person name="Borenstein D."/>
            <person name="Chen Z."/>
            <person name="Engels R."/>
            <person name="Freedman E."/>
            <person name="Gellesch M."/>
            <person name="Goldberg J."/>
            <person name="Griggs A."/>
            <person name="Gujja S."/>
            <person name="Heiman D."/>
            <person name="Hepburn T."/>
            <person name="Howarth C."/>
            <person name="Jen D."/>
            <person name="Larson L."/>
            <person name="Lewis B."/>
            <person name="Mehta T."/>
            <person name="Park D."/>
            <person name="Pearson M."/>
            <person name="Roberts A."/>
            <person name="Saif S."/>
            <person name="Shenoy N."/>
            <person name="Sisk P."/>
            <person name="Stolte C."/>
            <person name="Sykes S."/>
            <person name="Walk T."/>
            <person name="White J."/>
            <person name="Yandava C."/>
            <person name="Burger G."/>
            <person name="Gray M.W."/>
            <person name="Holland P.W.H."/>
            <person name="King N."/>
            <person name="Lang F.B.F."/>
            <person name="Roger A.J."/>
            <person name="Ruiz-Trillo I."/>
            <person name="Lander E."/>
            <person name="Nusbaum C."/>
        </authorList>
    </citation>
    <scope>NUCLEOTIDE SEQUENCE [LARGE SCALE GENOMIC DNA]</scope>
    <source>
        <strain evidence="5">ATCC 38327</strain>
    </source>
</reference>
<dbReference type="VEuPathDB" id="FungiDB:AMAG_15991"/>
<organism evidence="4 5">
    <name type="scientific">Allomyces macrogynus (strain ATCC 38327)</name>
    <name type="common">Allomyces javanicus var. macrogynus</name>
    <dbReference type="NCBI Taxonomy" id="578462"/>
    <lineage>
        <taxon>Eukaryota</taxon>
        <taxon>Fungi</taxon>
        <taxon>Fungi incertae sedis</taxon>
        <taxon>Blastocladiomycota</taxon>
        <taxon>Blastocladiomycetes</taxon>
        <taxon>Blastocladiales</taxon>
        <taxon>Blastocladiaceae</taxon>
        <taxon>Allomyces</taxon>
    </lineage>
</organism>
<gene>
    <name evidence="3" type="ORF">AMAG_06816</name>
    <name evidence="4" type="ORF">AMAG_15991</name>
</gene>
<dbReference type="InterPro" id="IPR044398">
    <property type="entry name" value="Globin-sensor_dom"/>
</dbReference>
<dbReference type="SUPFAM" id="SSF46458">
    <property type="entry name" value="Globin-like"/>
    <property type="match status" value="1"/>
</dbReference>
<dbReference type="Pfam" id="PF11563">
    <property type="entry name" value="Protoglobin"/>
    <property type="match status" value="1"/>
</dbReference>
<keyword evidence="5" id="KW-1185">Reference proteome</keyword>
<dbReference type="Gene3D" id="1.10.490.10">
    <property type="entry name" value="Globins"/>
    <property type="match status" value="1"/>
</dbReference>
<dbReference type="OMA" id="FAKYYCN"/>
<dbReference type="GO" id="GO:0019825">
    <property type="term" value="F:oxygen binding"/>
    <property type="evidence" value="ECO:0007669"/>
    <property type="project" value="InterPro"/>
</dbReference>
<evidence type="ECO:0000259" key="2">
    <source>
        <dbReference type="Pfam" id="PF11563"/>
    </source>
</evidence>
<feature type="transmembrane region" description="Helical" evidence="1">
    <location>
        <begin position="228"/>
        <end position="247"/>
    </location>
</feature>
<dbReference type="PANTHER" id="PTHR42071">
    <property type="entry name" value="PROTOGLOBIN DOMAIN-CONTAINING PROTEIN"/>
    <property type="match status" value="1"/>
</dbReference>
<keyword evidence="1" id="KW-0812">Transmembrane</keyword>
<dbReference type="EMBL" id="GG745376">
    <property type="protein sequence ID" value="KNE72050.1"/>
    <property type="molecule type" value="Genomic_DNA"/>
</dbReference>
<evidence type="ECO:0000313" key="3">
    <source>
        <dbReference type="EMBL" id="KNE61061.1"/>
    </source>
</evidence>
<evidence type="ECO:0000256" key="1">
    <source>
        <dbReference type="SAM" id="Phobius"/>
    </source>
</evidence>
<protein>
    <recommendedName>
        <fullName evidence="2">Globin-sensor domain-containing protein</fullName>
    </recommendedName>
</protein>
<keyword evidence="1" id="KW-0472">Membrane</keyword>
<evidence type="ECO:0000313" key="5">
    <source>
        <dbReference type="Proteomes" id="UP000054350"/>
    </source>
</evidence>
<dbReference type="Proteomes" id="UP000054350">
    <property type="component" value="Unassembled WGS sequence"/>
</dbReference>
<dbReference type="eggNOG" id="ENOG502RZ5I">
    <property type="taxonomic scope" value="Eukaryota"/>
</dbReference>
<dbReference type="GO" id="GO:0020037">
    <property type="term" value="F:heme binding"/>
    <property type="evidence" value="ECO:0007669"/>
    <property type="project" value="InterPro"/>
</dbReference>
<dbReference type="InterPro" id="IPR012292">
    <property type="entry name" value="Globin/Proto"/>
</dbReference>
<dbReference type="InterPro" id="IPR009050">
    <property type="entry name" value="Globin-like_sf"/>
</dbReference>
<feature type="domain" description="Globin-sensor" evidence="2">
    <location>
        <begin position="15"/>
        <end position="192"/>
    </location>
</feature>
<sequence length="250" mass="27674">MQHIVREQLYTDVVYRFKYVASFVDFGEKDMEMIKASATHLAPLVPAVVDAVYQKLFSYDITKAYFASRMEGFSGKTDDLSHLSLGSEQIAFRKNMLSKYLVKLVTSEFNEAFIKYIDWVALIHTDNSNKSTSINVEFIHCNALMGFVENVLIGAISDLPLDADTKKATLLAFNKLLWIQTDLFAQYYVWDGAEIPNARANVKGVKHVAETARTVAARSALPADSTTSIALASIAALGLGVVAGYLLRQA</sequence>
<dbReference type="PANTHER" id="PTHR42071:SF1">
    <property type="entry name" value="GLOBIN-SENSOR DOMAIN-CONTAINING PROTEIN"/>
    <property type="match status" value="1"/>
</dbReference>